<dbReference type="InterPro" id="IPR025412">
    <property type="entry name" value="DUF4304"/>
</dbReference>
<dbReference type="EMBL" id="SDPV01000002">
    <property type="protein sequence ID" value="RXZ63903.1"/>
    <property type="molecule type" value="Genomic_DNA"/>
</dbReference>
<dbReference type="Pfam" id="PF14137">
    <property type="entry name" value="DUF4304"/>
    <property type="match status" value="1"/>
</dbReference>
<proteinExistence type="predicted"/>
<name>A0A4Q2KKT4_9SPHN</name>
<dbReference type="AlphaFoldDB" id="A0A4Q2KKT4"/>
<keyword evidence="2" id="KW-1185">Reference proteome</keyword>
<evidence type="ECO:0000313" key="2">
    <source>
        <dbReference type="Proteomes" id="UP000293623"/>
    </source>
</evidence>
<protein>
    <submittedName>
        <fullName evidence="1">DUF4304 domain-containing protein</fullName>
    </submittedName>
</protein>
<sequence length="131" mass="15024">MMEKTELISKIDDVLEKHQFYRNKSLWNREYPGFVDVIDLQISKSKDMFTINIGVSDEFVTRACWGISGADMVEESLCTVRVRLGKLLYGRDVWWNLAGSTGIEEVLSAIQDVAIPFLQLNHSIDHMIETL</sequence>
<accession>A0A4Q2KKT4</accession>
<reference evidence="1 2" key="1">
    <citation type="submission" date="2019-01" db="EMBL/GenBank/DDBJ databases">
        <title>Altererythrobacter rhizovicinus sp. nov., isolated from the rhizosphere soil of Haloxylon ammodendron.</title>
        <authorList>
            <person name="Li H.-P."/>
            <person name="Gou J.-Y."/>
            <person name="Yao D."/>
            <person name="Han Q.-Q."/>
            <person name="Shao K.-Z."/>
            <person name="Zhao Q."/>
            <person name="Zhang J.-L."/>
        </authorList>
    </citation>
    <scope>NUCLEOTIDE SEQUENCE [LARGE SCALE GENOMIC DNA]</scope>
    <source>
        <strain evidence="1 2">AY-3R</strain>
    </source>
</reference>
<gene>
    <name evidence="1" type="ORF">ETX26_08095</name>
</gene>
<organism evidence="1 2">
    <name type="scientific">Pelagerythrobacter rhizovicinus</name>
    <dbReference type="NCBI Taxonomy" id="2268576"/>
    <lineage>
        <taxon>Bacteria</taxon>
        <taxon>Pseudomonadati</taxon>
        <taxon>Pseudomonadota</taxon>
        <taxon>Alphaproteobacteria</taxon>
        <taxon>Sphingomonadales</taxon>
        <taxon>Erythrobacteraceae</taxon>
        <taxon>Pelagerythrobacter</taxon>
    </lineage>
</organism>
<evidence type="ECO:0000313" key="1">
    <source>
        <dbReference type="EMBL" id="RXZ63903.1"/>
    </source>
</evidence>
<comment type="caution">
    <text evidence="1">The sequence shown here is derived from an EMBL/GenBank/DDBJ whole genome shotgun (WGS) entry which is preliminary data.</text>
</comment>
<dbReference type="Proteomes" id="UP000293623">
    <property type="component" value="Unassembled WGS sequence"/>
</dbReference>